<dbReference type="GO" id="GO:0005829">
    <property type="term" value="C:cytosol"/>
    <property type="evidence" value="ECO:0007669"/>
    <property type="project" value="TreeGrafter"/>
</dbReference>
<dbReference type="PANTHER" id="PTHR22617:SF23">
    <property type="entry name" value="CHEMOTAXIS PROTEIN CHEW"/>
    <property type="match status" value="1"/>
</dbReference>
<dbReference type="Pfam" id="PF01584">
    <property type="entry name" value="CheW"/>
    <property type="match status" value="1"/>
</dbReference>
<evidence type="ECO:0000313" key="3">
    <source>
        <dbReference type="Proteomes" id="UP000191931"/>
    </source>
</evidence>
<feature type="domain" description="CheW-like" evidence="1">
    <location>
        <begin position="39"/>
        <end position="203"/>
    </location>
</feature>
<dbReference type="PANTHER" id="PTHR22617">
    <property type="entry name" value="CHEMOTAXIS SENSOR HISTIDINE KINASE-RELATED"/>
    <property type="match status" value="1"/>
</dbReference>
<keyword evidence="3" id="KW-1185">Reference proteome</keyword>
<dbReference type="GO" id="GO:0007165">
    <property type="term" value="P:signal transduction"/>
    <property type="evidence" value="ECO:0007669"/>
    <property type="project" value="InterPro"/>
</dbReference>
<dbReference type="PROSITE" id="PS50851">
    <property type="entry name" value="CHEW"/>
    <property type="match status" value="1"/>
</dbReference>
<evidence type="ECO:0000313" key="2">
    <source>
        <dbReference type="EMBL" id="SLM32282.1"/>
    </source>
</evidence>
<evidence type="ECO:0000259" key="1">
    <source>
        <dbReference type="PROSITE" id="PS50851"/>
    </source>
</evidence>
<dbReference type="EMBL" id="FWEV01000306">
    <property type="protein sequence ID" value="SLM32282.1"/>
    <property type="molecule type" value="Genomic_DNA"/>
</dbReference>
<dbReference type="OrthoDB" id="9790406at2"/>
<dbReference type="AlphaFoldDB" id="A0A1W1HIU4"/>
<proteinExistence type="predicted"/>
<dbReference type="Gene3D" id="2.30.30.40">
    <property type="entry name" value="SH3 Domains"/>
    <property type="match status" value="1"/>
</dbReference>
<dbReference type="SMART" id="SM00260">
    <property type="entry name" value="CheW"/>
    <property type="match status" value="1"/>
</dbReference>
<dbReference type="SUPFAM" id="SSF50341">
    <property type="entry name" value="CheW-like"/>
    <property type="match status" value="1"/>
</dbReference>
<dbReference type="RefSeq" id="WP_080801787.1">
    <property type="nucleotide sequence ID" value="NZ_LT828542.1"/>
</dbReference>
<dbReference type="InterPro" id="IPR036061">
    <property type="entry name" value="CheW-like_dom_sf"/>
</dbReference>
<sequence length="204" mass="22582">MESDCVKRNIVDVAIGELKKREERGLLEGSQDALDKKEMIQLVVFRMGDSFCAFPGENVVEILPFGTITPVPGTPERIRGIINVRGTIESVINLHVLLGMEERALSSGTRDKNLNGYNSGYRKMEEKSPPSASRILLGHAGEIRSGILVDRVEDIISVEKNSLGTLVEKNGNFAEFASKGEILLQENYVTLLNMEKIFKSIFKG</sequence>
<dbReference type="InterPro" id="IPR002545">
    <property type="entry name" value="CheW-lke_dom"/>
</dbReference>
<dbReference type="Proteomes" id="UP000191931">
    <property type="component" value="Unassembled WGS sequence"/>
</dbReference>
<gene>
    <name evidence="2" type="ORF">MTBBW1_620025</name>
</gene>
<accession>A0A1W1HIU4</accession>
<dbReference type="InterPro" id="IPR039315">
    <property type="entry name" value="CheW"/>
</dbReference>
<protein>
    <submittedName>
        <fullName evidence="2">Putative Chemotaxis signal transduction protein</fullName>
    </submittedName>
</protein>
<dbReference type="STRING" id="1246637.MTBBW1_620025"/>
<organism evidence="2 3">
    <name type="scientific">Desulfamplus magnetovallimortis</name>
    <dbReference type="NCBI Taxonomy" id="1246637"/>
    <lineage>
        <taxon>Bacteria</taxon>
        <taxon>Pseudomonadati</taxon>
        <taxon>Thermodesulfobacteriota</taxon>
        <taxon>Desulfobacteria</taxon>
        <taxon>Desulfobacterales</taxon>
        <taxon>Desulfobacteraceae</taxon>
        <taxon>Desulfamplus</taxon>
    </lineage>
</organism>
<dbReference type="GO" id="GO:0006935">
    <property type="term" value="P:chemotaxis"/>
    <property type="evidence" value="ECO:0007669"/>
    <property type="project" value="InterPro"/>
</dbReference>
<dbReference type="Gene3D" id="2.40.50.180">
    <property type="entry name" value="CheA-289, Domain 4"/>
    <property type="match status" value="1"/>
</dbReference>
<reference evidence="2 3" key="1">
    <citation type="submission" date="2017-03" db="EMBL/GenBank/DDBJ databases">
        <authorList>
            <person name="Afonso C.L."/>
            <person name="Miller P.J."/>
            <person name="Scott M.A."/>
            <person name="Spackman E."/>
            <person name="Goraichik I."/>
            <person name="Dimitrov K.M."/>
            <person name="Suarez D.L."/>
            <person name="Swayne D.E."/>
        </authorList>
    </citation>
    <scope>NUCLEOTIDE SEQUENCE [LARGE SCALE GENOMIC DNA]</scope>
    <source>
        <strain evidence="2">PRJEB14757</strain>
    </source>
</reference>
<name>A0A1W1HIU4_9BACT</name>